<name>A0A8J8SY08_HALGN</name>
<protein>
    <submittedName>
        <fullName evidence="1">Uncharacterized protein</fullName>
    </submittedName>
</protein>
<keyword evidence="2" id="KW-1185">Reference proteome</keyword>
<dbReference type="EMBL" id="RRYP01016518">
    <property type="protein sequence ID" value="TNV75032.1"/>
    <property type="molecule type" value="Genomic_DNA"/>
</dbReference>
<gene>
    <name evidence="1" type="ORF">FGO68_gene7572</name>
</gene>
<comment type="caution">
    <text evidence="1">The sequence shown here is derived from an EMBL/GenBank/DDBJ whole genome shotgun (WGS) entry which is preliminary data.</text>
</comment>
<evidence type="ECO:0000313" key="1">
    <source>
        <dbReference type="EMBL" id="TNV75032.1"/>
    </source>
</evidence>
<dbReference type="AlphaFoldDB" id="A0A8J8SY08"/>
<organism evidence="1 2">
    <name type="scientific">Halteria grandinella</name>
    <dbReference type="NCBI Taxonomy" id="5974"/>
    <lineage>
        <taxon>Eukaryota</taxon>
        <taxon>Sar</taxon>
        <taxon>Alveolata</taxon>
        <taxon>Ciliophora</taxon>
        <taxon>Intramacronucleata</taxon>
        <taxon>Spirotrichea</taxon>
        <taxon>Stichotrichia</taxon>
        <taxon>Sporadotrichida</taxon>
        <taxon>Halteriidae</taxon>
        <taxon>Halteria</taxon>
    </lineage>
</organism>
<sequence length="112" mass="13400">MTLSIESIKKIYINSNLKAISNSYIGIHQDYLFHHVAKFLNLNINYELLRQEFENFFQKFKDNNIQPLVVLGQFTNHNLNPQLLIQTCIKKNQYLYPLYKEHNLENYFTTIS</sequence>
<proteinExistence type="predicted"/>
<reference evidence="1" key="1">
    <citation type="submission" date="2019-06" db="EMBL/GenBank/DDBJ databases">
        <authorList>
            <person name="Zheng W."/>
        </authorList>
    </citation>
    <scope>NUCLEOTIDE SEQUENCE</scope>
    <source>
        <strain evidence="1">QDHG01</strain>
    </source>
</reference>
<accession>A0A8J8SY08</accession>
<evidence type="ECO:0000313" key="2">
    <source>
        <dbReference type="Proteomes" id="UP000785679"/>
    </source>
</evidence>
<dbReference type="Proteomes" id="UP000785679">
    <property type="component" value="Unassembled WGS sequence"/>
</dbReference>